<name>A0A0F8XUW9_9ZZZZ</name>
<reference evidence="1" key="1">
    <citation type="journal article" date="2015" name="Nature">
        <title>Complex archaea that bridge the gap between prokaryotes and eukaryotes.</title>
        <authorList>
            <person name="Spang A."/>
            <person name="Saw J.H."/>
            <person name="Jorgensen S.L."/>
            <person name="Zaremba-Niedzwiedzka K."/>
            <person name="Martijn J."/>
            <person name="Lind A.E."/>
            <person name="van Eijk R."/>
            <person name="Schleper C."/>
            <person name="Guy L."/>
            <person name="Ettema T.J."/>
        </authorList>
    </citation>
    <scope>NUCLEOTIDE SEQUENCE</scope>
</reference>
<sequence>MNKGDAPFGDFFDGVDKILEDRKKRQFNWEEDLKKRLFDIGKSNCRPECVTHQC</sequence>
<dbReference type="AlphaFoldDB" id="A0A0F8XUW9"/>
<gene>
    <name evidence="1" type="ORF">LCGC14_2978010</name>
</gene>
<evidence type="ECO:0000313" key="1">
    <source>
        <dbReference type="EMBL" id="KKK65055.1"/>
    </source>
</evidence>
<proteinExistence type="predicted"/>
<organism evidence="1">
    <name type="scientific">marine sediment metagenome</name>
    <dbReference type="NCBI Taxonomy" id="412755"/>
    <lineage>
        <taxon>unclassified sequences</taxon>
        <taxon>metagenomes</taxon>
        <taxon>ecological metagenomes</taxon>
    </lineage>
</organism>
<comment type="caution">
    <text evidence="1">The sequence shown here is derived from an EMBL/GenBank/DDBJ whole genome shotgun (WGS) entry which is preliminary data.</text>
</comment>
<dbReference type="EMBL" id="LAZR01060741">
    <property type="protein sequence ID" value="KKK65055.1"/>
    <property type="molecule type" value="Genomic_DNA"/>
</dbReference>
<accession>A0A0F8XUW9</accession>
<feature type="non-terminal residue" evidence="1">
    <location>
        <position position="54"/>
    </location>
</feature>
<protein>
    <submittedName>
        <fullName evidence="1">Uncharacterized protein</fullName>
    </submittedName>
</protein>